<dbReference type="Pfam" id="PF04703">
    <property type="entry name" value="FaeA"/>
    <property type="match status" value="1"/>
</dbReference>
<dbReference type="EMBL" id="RBOW01000610">
    <property type="protein sequence ID" value="RMN26965.1"/>
    <property type="molecule type" value="Genomic_DNA"/>
</dbReference>
<proteinExistence type="predicted"/>
<dbReference type="InterPro" id="IPR036390">
    <property type="entry name" value="WH_DNA-bd_sf"/>
</dbReference>
<dbReference type="Gene3D" id="1.10.10.10">
    <property type="entry name" value="Winged helix-like DNA-binding domain superfamily/Winged helix DNA-binding domain"/>
    <property type="match status" value="1"/>
</dbReference>
<dbReference type="RefSeq" id="WP_310886893.1">
    <property type="nucleotide sequence ID" value="NZ_RBOW01000610.1"/>
</dbReference>
<evidence type="ECO:0000313" key="3">
    <source>
        <dbReference type="EMBL" id="RMN26965.1"/>
    </source>
</evidence>
<protein>
    <submittedName>
        <fullName evidence="3">Uncharacterized protein</fullName>
    </submittedName>
</protein>
<accession>A0A3M3KWJ9</accession>
<gene>
    <name evidence="3" type="ORF">ALQ64_01177</name>
</gene>
<evidence type="ECO:0000256" key="1">
    <source>
        <dbReference type="ARBA" id="ARBA00023015"/>
    </source>
</evidence>
<dbReference type="SUPFAM" id="SSF46785">
    <property type="entry name" value="Winged helix' DNA-binding domain"/>
    <property type="match status" value="1"/>
</dbReference>
<evidence type="ECO:0000313" key="4">
    <source>
        <dbReference type="Proteomes" id="UP000281372"/>
    </source>
</evidence>
<keyword evidence="2" id="KW-0804">Transcription</keyword>
<keyword evidence="1" id="KW-0805">Transcription regulation</keyword>
<sequence length="90" mass="10572">VYTLLAKKRKPRKKVSKKSSLSPAETLLKTVHDILKDRLKHPMKEEEIATLLGTSIVQTRAWLKRLMEEGRIEKQTRPARYFLAPERLFE</sequence>
<evidence type="ECO:0000256" key="2">
    <source>
        <dbReference type="ARBA" id="ARBA00023163"/>
    </source>
</evidence>
<dbReference type="GO" id="GO:0006355">
    <property type="term" value="P:regulation of DNA-templated transcription"/>
    <property type="evidence" value="ECO:0007669"/>
    <property type="project" value="InterPro"/>
</dbReference>
<dbReference type="Proteomes" id="UP000281372">
    <property type="component" value="Unassembled WGS sequence"/>
</dbReference>
<dbReference type="InterPro" id="IPR006793">
    <property type="entry name" value="FaeA"/>
</dbReference>
<dbReference type="InterPro" id="IPR036388">
    <property type="entry name" value="WH-like_DNA-bd_sf"/>
</dbReference>
<comment type="caution">
    <text evidence="3">The sequence shown here is derived from an EMBL/GenBank/DDBJ whole genome shotgun (WGS) entry which is preliminary data.</text>
</comment>
<organism evidence="3 4">
    <name type="scientific">Pseudomonas cannabina</name>
    <dbReference type="NCBI Taxonomy" id="86840"/>
    <lineage>
        <taxon>Bacteria</taxon>
        <taxon>Pseudomonadati</taxon>
        <taxon>Pseudomonadota</taxon>
        <taxon>Gammaproteobacteria</taxon>
        <taxon>Pseudomonadales</taxon>
        <taxon>Pseudomonadaceae</taxon>
        <taxon>Pseudomonas</taxon>
    </lineage>
</organism>
<feature type="non-terminal residue" evidence="3">
    <location>
        <position position="1"/>
    </location>
</feature>
<name>A0A3M3KWJ9_PSECA</name>
<reference evidence="3 4" key="1">
    <citation type="submission" date="2018-08" db="EMBL/GenBank/DDBJ databases">
        <title>Recombination of ecologically and evolutionarily significant loci maintains genetic cohesion in the Pseudomonas syringae species complex.</title>
        <authorList>
            <person name="Dillon M."/>
            <person name="Thakur S."/>
            <person name="Almeida R.N.D."/>
            <person name="Weir B.S."/>
            <person name="Guttman D.S."/>
        </authorList>
    </citation>
    <scope>NUCLEOTIDE SEQUENCE [LARGE SCALE GENOMIC DNA]</scope>
    <source>
        <strain evidence="3 4">ICMP 2821</strain>
    </source>
</reference>
<dbReference type="AlphaFoldDB" id="A0A3M3KWJ9"/>